<organism evidence="3 4">
    <name type="scientific">Hymenobacter jeollabukensis</name>
    <dbReference type="NCBI Taxonomy" id="2025313"/>
    <lineage>
        <taxon>Bacteria</taxon>
        <taxon>Pseudomonadati</taxon>
        <taxon>Bacteroidota</taxon>
        <taxon>Cytophagia</taxon>
        <taxon>Cytophagales</taxon>
        <taxon>Hymenobacteraceae</taxon>
        <taxon>Hymenobacter</taxon>
    </lineage>
</organism>
<dbReference type="Gene3D" id="2.170.130.10">
    <property type="entry name" value="TonB-dependent receptor, plug domain"/>
    <property type="match status" value="1"/>
</dbReference>
<evidence type="ECO:0000259" key="2">
    <source>
        <dbReference type="Pfam" id="PF07715"/>
    </source>
</evidence>
<feature type="domain" description="TonB-dependent receptor plug" evidence="2">
    <location>
        <begin position="57"/>
        <end position="104"/>
    </location>
</feature>
<evidence type="ECO:0000256" key="1">
    <source>
        <dbReference type="SAM" id="SignalP"/>
    </source>
</evidence>
<feature type="signal peptide" evidence="1">
    <location>
        <begin position="1"/>
        <end position="23"/>
    </location>
</feature>
<proteinExistence type="predicted"/>
<dbReference type="OrthoDB" id="887369at2"/>
<evidence type="ECO:0000313" key="3">
    <source>
        <dbReference type="EMBL" id="TLM96633.1"/>
    </source>
</evidence>
<feature type="chain" id="PRO_5024404144" description="TonB-dependent receptor plug domain-containing protein" evidence="1">
    <location>
        <begin position="24"/>
        <end position="138"/>
    </location>
</feature>
<keyword evidence="1" id="KW-0732">Signal</keyword>
<dbReference type="InterPro" id="IPR037066">
    <property type="entry name" value="Plug_dom_sf"/>
</dbReference>
<dbReference type="Proteomes" id="UP000305517">
    <property type="component" value="Unassembled WGS sequence"/>
</dbReference>
<evidence type="ECO:0000313" key="4">
    <source>
        <dbReference type="Proteomes" id="UP000305517"/>
    </source>
</evidence>
<reference evidence="3 4" key="1">
    <citation type="submission" date="2019-05" db="EMBL/GenBank/DDBJ databases">
        <title>Hymenobacter edaphi sp. nov., isolated from abandoned arsenic-contaminated farmland soil.</title>
        <authorList>
            <person name="Nie L."/>
        </authorList>
    </citation>
    <scope>NUCLEOTIDE SEQUENCE [LARGE SCALE GENOMIC DNA]</scope>
    <source>
        <strain evidence="3 4">1-3-3-8</strain>
    </source>
</reference>
<name>A0A5R8WX46_9BACT</name>
<accession>A0A5R8WX46</accession>
<dbReference type="SUPFAM" id="SSF56935">
    <property type="entry name" value="Porins"/>
    <property type="match status" value="1"/>
</dbReference>
<protein>
    <recommendedName>
        <fullName evidence="2">TonB-dependent receptor plug domain-containing protein</fullName>
    </recommendedName>
</protein>
<dbReference type="InterPro" id="IPR012910">
    <property type="entry name" value="Plug_dom"/>
</dbReference>
<sequence>MPPFHQHLLASAILSLLALSARAQAPAQATQQATLAQEPPAARPVVVRCRMSPPPGNKPLYLIDGRPATTEQFASLNPENIQKIEVLSAKQGTALYSSQALNGAVLITSRPRRKQQAALFKQRQQQPTQQLPNAALTK</sequence>
<dbReference type="AlphaFoldDB" id="A0A5R8WX46"/>
<keyword evidence="4" id="KW-1185">Reference proteome</keyword>
<gene>
    <name evidence="3" type="ORF">FDY95_01155</name>
</gene>
<comment type="caution">
    <text evidence="3">The sequence shown here is derived from an EMBL/GenBank/DDBJ whole genome shotgun (WGS) entry which is preliminary data.</text>
</comment>
<dbReference type="Pfam" id="PF07715">
    <property type="entry name" value="Plug"/>
    <property type="match status" value="1"/>
</dbReference>
<dbReference type="EMBL" id="VAJM01000001">
    <property type="protein sequence ID" value="TLM96633.1"/>
    <property type="molecule type" value="Genomic_DNA"/>
</dbReference>